<keyword evidence="2" id="KW-1185">Reference proteome</keyword>
<evidence type="ECO:0000313" key="1">
    <source>
        <dbReference type="EMBL" id="TDO28703.1"/>
    </source>
</evidence>
<evidence type="ECO:0000313" key="2">
    <source>
        <dbReference type="Proteomes" id="UP000295741"/>
    </source>
</evidence>
<gene>
    <name evidence="1" type="ORF">BC659_0783</name>
</gene>
<dbReference type="RefSeq" id="WP_133473332.1">
    <property type="nucleotide sequence ID" value="NZ_SNWP01000010.1"/>
</dbReference>
<dbReference type="AlphaFoldDB" id="A0A4R6J0N4"/>
<accession>A0A4R6J0N4</accession>
<organism evidence="1 2">
    <name type="scientific">Sediminibacterium goheungense</name>
    <dbReference type="NCBI Taxonomy" id="1086393"/>
    <lineage>
        <taxon>Bacteria</taxon>
        <taxon>Pseudomonadati</taxon>
        <taxon>Bacteroidota</taxon>
        <taxon>Chitinophagia</taxon>
        <taxon>Chitinophagales</taxon>
        <taxon>Chitinophagaceae</taxon>
        <taxon>Sediminibacterium</taxon>
    </lineage>
</organism>
<reference evidence="1 2" key="1">
    <citation type="submission" date="2019-03" db="EMBL/GenBank/DDBJ databases">
        <title>Genomic Encyclopedia of Archaeal and Bacterial Type Strains, Phase II (KMG-II): from individual species to whole genera.</title>
        <authorList>
            <person name="Goeker M."/>
        </authorList>
    </citation>
    <scope>NUCLEOTIDE SEQUENCE [LARGE SCALE GENOMIC DNA]</scope>
    <source>
        <strain evidence="1 2">DSM 28323</strain>
    </source>
</reference>
<name>A0A4R6J0N4_9BACT</name>
<dbReference type="OrthoDB" id="956451at2"/>
<dbReference type="Proteomes" id="UP000295741">
    <property type="component" value="Unassembled WGS sequence"/>
</dbReference>
<dbReference type="InterPro" id="IPR043733">
    <property type="entry name" value="DUF5677"/>
</dbReference>
<sequence length="293" mass="34303">MNEQYTEEQISFYCSLIDEIVQKTEWVIERGQFNYSEHPLELAALLSLRQMMDLADGISLLVKHYSNDAAIPVIRTLFEVSVGLEYLIKEDYDKQAAKFLFFYYKMQEIELLKRKADTPENQKLLKSLQSDENVARETIDAVTSESNIDEAILSLQETLGHSIYAEAAEYYKTANNKKREKWYSLLDGPLNFRELVNKVGMNSRYDISYAIWSGQAHGWDIINRNMVFVNGRVKIRAKRNVIGSYMNVLETIMILRRVLMLYMSKRLLNESADFAKWLFDFNRRLEADFFKGE</sequence>
<comment type="caution">
    <text evidence="1">The sequence shown here is derived from an EMBL/GenBank/DDBJ whole genome shotgun (WGS) entry which is preliminary data.</text>
</comment>
<dbReference type="Pfam" id="PF18928">
    <property type="entry name" value="DUF5677"/>
    <property type="match status" value="1"/>
</dbReference>
<dbReference type="EMBL" id="SNWP01000010">
    <property type="protein sequence ID" value="TDO28703.1"/>
    <property type="molecule type" value="Genomic_DNA"/>
</dbReference>
<protein>
    <submittedName>
        <fullName evidence="1">Uncharacterized protein</fullName>
    </submittedName>
</protein>
<proteinExistence type="predicted"/>